<organism evidence="2 3">
    <name type="scientific">Cyprinus carpio</name>
    <name type="common">Common carp</name>
    <dbReference type="NCBI Taxonomy" id="7962"/>
    <lineage>
        <taxon>Eukaryota</taxon>
        <taxon>Metazoa</taxon>
        <taxon>Chordata</taxon>
        <taxon>Craniata</taxon>
        <taxon>Vertebrata</taxon>
        <taxon>Euteleostomi</taxon>
        <taxon>Actinopterygii</taxon>
        <taxon>Neopterygii</taxon>
        <taxon>Teleostei</taxon>
        <taxon>Ostariophysi</taxon>
        <taxon>Cypriniformes</taxon>
        <taxon>Cyprinidae</taxon>
        <taxon>Cyprininae</taxon>
        <taxon>Cyprinus</taxon>
    </lineage>
</organism>
<dbReference type="Ensembl" id="ENSCCRT00020054015.1">
    <property type="protein sequence ID" value="ENSCCRP00020049567.1"/>
    <property type="gene ID" value="ENSCCRG00020022055.1"/>
</dbReference>
<dbReference type="Proteomes" id="UP000694701">
    <property type="component" value="Unplaced"/>
</dbReference>
<dbReference type="InterPro" id="IPR052267">
    <property type="entry name" value="N-DRC_Component"/>
</dbReference>
<feature type="region of interest" description="Disordered" evidence="1">
    <location>
        <begin position="237"/>
        <end position="274"/>
    </location>
</feature>
<dbReference type="PANTHER" id="PTHR14690:SF11">
    <property type="entry name" value="IQ AND AAA DOMAIN-CONTAINING PROTEIN 1 ISOFORM X1"/>
    <property type="match status" value="1"/>
</dbReference>
<feature type="compositionally biased region" description="Basic residues" evidence="1">
    <location>
        <begin position="259"/>
        <end position="271"/>
    </location>
</feature>
<reference evidence="2" key="1">
    <citation type="submission" date="2025-08" db="UniProtKB">
        <authorList>
            <consortium name="Ensembl"/>
        </authorList>
    </citation>
    <scope>IDENTIFICATION</scope>
</reference>
<accession>A0A8C2F387</accession>
<protein>
    <submittedName>
        <fullName evidence="2">IQ motif containing with AAA domain 1</fullName>
    </submittedName>
</protein>
<evidence type="ECO:0000256" key="1">
    <source>
        <dbReference type="SAM" id="MobiDB-lite"/>
    </source>
</evidence>
<dbReference type="AlphaFoldDB" id="A0A8C2F387"/>
<evidence type="ECO:0000313" key="3">
    <source>
        <dbReference type="Proteomes" id="UP000694701"/>
    </source>
</evidence>
<proteinExistence type="predicted"/>
<evidence type="ECO:0000313" key="2">
    <source>
        <dbReference type="Ensembl" id="ENSCCRP00020049567.1"/>
    </source>
</evidence>
<dbReference type="PANTHER" id="PTHR14690">
    <property type="entry name" value="IQ MOTIF CONTAINING WITH AAA DOMAIN 1"/>
    <property type="match status" value="1"/>
</dbReference>
<name>A0A8C2F387_CYPCA</name>
<sequence length="290" mass="34333">MQLRPQKDLLQVFQTLATFYLRYLKIFCALEEIYDQIVHPQKRCVVHQVLEGIVELEYTEFHYFDDILQDFKMTPEDLEVPIPRYFVREKMRALKEREKMLCQEHKILSSVERAVWLLQVWWGYRDRRRLNKDCLEEIIFLGIVNTRIPAQLHAQQVESRRQCVQEGHEAEYQKALVNIKESVRSVNGHDIKESLQEQIRQWFIECRDATGKFPDFPSPEVGGSACIFAQKTPEQVINPIKEERQKKKKSKGEKDKKGNDRKKKGKMKGKKGKGDTEVGLFKVLYLYLQD</sequence>